<evidence type="ECO:0000313" key="2">
    <source>
        <dbReference type="Proteomes" id="UP001165383"/>
    </source>
</evidence>
<sequence length="206" mass="22401">MLDLAPLDPGIELSVASRGMSKGIAQTEGPQLIVKPFVKLGDFQVGAQWKNVTSTVAGGEGAVFVAFGREVGGFQLTLQASHKFQTGVHEPTDDHSWEFTGGLTRKLGSITLRGQVVYSPDDLGSAKRSLYWEAGPAVDVSKQFKLFANIGHRARKFGDDYTSFNAGASTTIVPKVTLDLRWYDTNRHELGENFHGRAVVTARMAF</sequence>
<accession>A0ABT0S8X3</accession>
<keyword evidence="2" id="KW-1185">Reference proteome</keyword>
<reference evidence="1" key="1">
    <citation type="submission" date="2022-05" db="EMBL/GenBank/DDBJ databases">
        <authorList>
            <person name="Jo J.-H."/>
            <person name="Im W.-T."/>
        </authorList>
    </citation>
    <scope>NUCLEOTIDE SEQUENCE</scope>
    <source>
        <strain evidence="1">RB56-2</strain>
    </source>
</reference>
<dbReference type="RefSeq" id="WP_249915201.1">
    <property type="nucleotide sequence ID" value="NZ_JAMGBB010000001.1"/>
</dbReference>
<gene>
    <name evidence="1" type="ORF">LZ518_06525</name>
</gene>
<comment type="caution">
    <text evidence="1">The sequence shown here is derived from an EMBL/GenBank/DDBJ whole genome shotgun (WGS) entry which is preliminary data.</text>
</comment>
<protein>
    <recommendedName>
        <fullName evidence="3">Porin</fullName>
    </recommendedName>
</protein>
<dbReference type="EMBL" id="JAMGBB010000001">
    <property type="protein sequence ID" value="MCL6740787.1"/>
    <property type="molecule type" value="Genomic_DNA"/>
</dbReference>
<evidence type="ECO:0008006" key="3">
    <source>
        <dbReference type="Google" id="ProtNLM"/>
    </source>
</evidence>
<name>A0ABT0S8X3_9SPHN</name>
<organism evidence="1 2">
    <name type="scientific">Sphingomonas brevis</name>
    <dbReference type="NCBI Taxonomy" id="2908206"/>
    <lineage>
        <taxon>Bacteria</taxon>
        <taxon>Pseudomonadati</taxon>
        <taxon>Pseudomonadota</taxon>
        <taxon>Alphaproteobacteria</taxon>
        <taxon>Sphingomonadales</taxon>
        <taxon>Sphingomonadaceae</taxon>
        <taxon>Sphingomonas</taxon>
    </lineage>
</organism>
<proteinExistence type="predicted"/>
<evidence type="ECO:0000313" key="1">
    <source>
        <dbReference type="EMBL" id="MCL6740787.1"/>
    </source>
</evidence>
<dbReference type="Proteomes" id="UP001165383">
    <property type="component" value="Unassembled WGS sequence"/>
</dbReference>
<dbReference type="SUPFAM" id="SSF56935">
    <property type="entry name" value="Porins"/>
    <property type="match status" value="1"/>
</dbReference>